<comment type="caution">
    <text evidence="1">The sequence shown here is derived from an EMBL/GenBank/DDBJ whole genome shotgun (WGS) entry which is preliminary data.</text>
</comment>
<gene>
    <name evidence="1" type="ORF">SDC9_54248</name>
</gene>
<protein>
    <submittedName>
        <fullName evidence="1">Uncharacterized protein</fullName>
    </submittedName>
</protein>
<proteinExistence type="predicted"/>
<accession>A0A644WW72</accession>
<sequence>MQIHIMMTKQFIISGTITIYLNDAESAWIGNGQDVILNALAGENKLLFKFGFRSKSIKFISNSDVNVMVKWNRLTGGIDALCTGADVQVLK</sequence>
<evidence type="ECO:0000313" key="1">
    <source>
        <dbReference type="EMBL" id="MPM07937.1"/>
    </source>
</evidence>
<name>A0A644WW72_9ZZZZ</name>
<reference evidence="1" key="1">
    <citation type="submission" date="2019-08" db="EMBL/GenBank/DDBJ databases">
        <authorList>
            <person name="Kucharzyk K."/>
            <person name="Murdoch R.W."/>
            <person name="Higgins S."/>
            <person name="Loffler F."/>
        </authorList>
    </citation>
    <scope>NUCLEOTIDE SEQUENCE</scope>
</reference>
<organism evidence="1">
    <name type="scientific">bioreactor metagenome</name>
    <dbReference type="NCBI Taxonomy" id="1076179"/>
    <lineage>
        <taxon>unclassified sequences</taxon>
        <taxon>metagenomes</taxon>
        <taxon>ecological metagenomes</taxon>
    </lineage>
</organism>
<dbReference type="AlphaFoldDB" id="A0A644WW72"/>
<dbReference type="EMBL" id="VSSQ01001391">
    <property type="protein sequence ID" value="MPM07937.1"/>
    <property type="molecule type" value="Genomic_DNA"/>
</dbReference>